<dbReference type="AlphaFoldDB" id="A0A9W8RLN1"/>
<protein>
    <submittedName>
        <fullName evidence="3">Uncharacterized protein</fullName>
    </submittedName>
</protein>
<evidence type="ECO:0000313" key="3">
    <source>
        <dbReference type="EMBL" id="KAJ4248101.1"/>
    </source>
</evidence>
<organism evidence="3 4">
    <name type="scientific">Fusarium torreyae</name>
    <dbReference type="NCBI Taxonomy" id="1237075"/>
    <lineage>
        <taxon>Eukaryota</taxon>
        <taxon>Fungi</taxon>
        <taxon>Dikarya</taxon>
        <taxon>Ascomycota</taxon>
        <taxon>Pezizomycotina</taxon>
        <taxon>Sordariomycetes</taxon>
        <taxon>Hypocreomycetidae</taxon>
        <taxon>Hypocreales</taxon>
        <taxon>Nectriaceae</taxon>
        <taxon>Fusarium</taxon>
    </lineage>
</organism>
<keyword evidence="4" id="KW-1185">Reference proteome</keyword>
<feature type="compositionally biased region" description="Acidic residues" evidence="1">
    <location>
        <begin position="223"/>
        <end position="235"/>
    </location>
</feature>
<feature type="compositionally biased region" description="Low complexity" evidence="1">
    <location>
        <begin position="182"/>
        <end position="191"/>
    </location>
</feature>
<sequence>MLPQSFSQAAIMATFCLTGLASADVSSDASTQTVLTPPIISRRAGQPKPSPGNVMKACGSHISLCGAEDEDNVIYIPRSTITKTNKITSTSTKVLKPTTLTVTQISVSTVTDTTKGHCRKTVTAAGPPVEVTVDVKVVKVQEIQSVGTTTTTNVHTVTASAVEQCFLETYTVLAQGPGGSGPSMSSMAASSRSTDSVSPAEATSATDSDRPSYDSLPNYIGGELDELPIGEEGSE</sequence>
<dbReference type="OrthoDB" id="5093918at2759"/>
<evidence type="ECO:0000256" key="1">
    <source>
        <dbReference type="SAM" id="MobiDB-lite"/>
    </source>
</evidence>
<dbReference type="EMBL" id="JAOQAZ010000037">
    <property type="protein sequence ID" value="KAJ4248101.1"/>
    <property type="molecule type" value="Genomic_DNA"/>
</dbReference>
<feature type="chain" id="PRO_5040853409" evidence="2">
    <location>
        <begin position="24"/>
        <end position="235"/>
    </location>
</feature>
<feature type="compositionally biased region" description="Polar residues" evidence="1">
    <location>
        <begin position="192"/>
        <end position="206"/>
    </location>
</feature>
<keyword evidence="2" id="KW-0732">Signal</keyword>
<proteinExistence type="predicted"/>
<evidence type="ECO:0000256" key="2">
    <source>
        <dbReference type="SAM" id="SignalP"/>
    </source>
</evidence>
<evidence type="ECO:0000313" key="4">
    <source>
        <dbReference type="Proteomes" id="UP001152049"/>
    </source>
</evidence>
<dbReference type="Proteomes" id="UP001152049">
    <property type="component" value="Unassembled WGS sequence"/>
</dbReference>
<feature type="signal peptide" evidence="2">
    <location>
        <begin position="1"/>
        <end position="23"/>
    </location>
</feature>
<gene>
    <name evidence="3" type="ORF">NW762_012871</name>
</gene>
<comment type="caution">
    <text evidence="3">The sequence shown here is derived from an EMBL/GenBank/DDBJ whole genome shotgun (WGS) entry which is preliminary data.</text>
</comment>
<reference evidence="3" key="1">
    <citation type="submission" date="2022-09" db="EMBL/GenBank/DDBJ databases">
        <title>Fusarium specimens isolated from Avocado Roots.</title>
        <authorList>
            <person name="Stajich J."/>
            <person name="Roper C."/>
            <person name="Heimlech-Rivalta G."/>
        </authorList>
    </citation>
    <scope>NUCLEOTIDE SEQUENCE</scope>
    <source>
        <strain evidence="3">CF00136</strain>
    </source>
</reference>
<accession>A0A9W8RLN1</accession>
<name>A0A9W8RLN1_9HYPO</name>
<feature type="region of interest" description="Disordered" evidence="1">
    <location>
        <begin position="178"/>
        <end position="235"/>
    </location>
</feature>